<reference evidence="3 4" key="2">
    <citation type="journal article" date="2012" name="Open Biol.">
        <title>Characteristics of nucleosomes and linker DNA regions on the genome of the basidiomycete Mixia osmundae revealed by mono- and dinucleosome mapping.</title>
        <authorList>
            <person name="Nishida H."/>
            <person name="Kondo S."/>
            <person name="Matsumoto T."/>
            <person name="Suzuki Y."/>
            <person name="Yoshikawa H."/>
            <person name="Taylor T.D."/>
            <person name="Sugiyama J."/>
        </authorList>
    </citation>
    <scope>NUCLEOTIDE SEQUENCE [LARGE SCALE GENOMIC DNA]</scope>
    <source>
        <strain evidence="4">CBS 9802 / IAM 14324 / JCM 22182 / KY 12970</strain>
    </source>
</reference>
<evidence type="ECO:0000313" key="4">
    <source>
        <dbReference type="Proteomes" id="UP000009131"/>
    </source>
</evidence>
<feature type="compositionally biased region" description="Basic and acidic residues" evidence="1">
    <location>
        <begin position="335"/>
        <end position="346"/>
    </location>
</feature>
<gene>
    <name evidence="3" type="primary">Mo03345</name>
    <name evidence="3" type="ORF">E5Q_03345</name>
</gene>
<reference evidence="3 4" key="1">
    <citation type="journal article" date="2011" name="J. Gen. Appl. Microbiol.">
        <title>Draft genome sequencing of the enigmatic basidiomycete Mixia osmundae.</title>
        <authorList>
            <person name="Nishida H."/>
            <person name="Nagatsuka Y."/>
            <person name="Sugiyama J."/>
        </authorList>
    </citation>
    <scope>NUCLEOTIDE SEQUENCE [LARGE SCALE GENOMIC DNA]</scope>
    <source>
        <strain evidence="4">CBS 9802 / IAM 14324 / JCM 22182 / KY 12970</strain>
    </source>
</reference>
<protein>
    <submittedName>
        <fullName evidence="3">Uncharacterized protein</fullName>
    </submittedName>
</protein>
<dbReference type="eggNOG" id="ENOG502SYVH">
    <property type="taxonomic scope" value="Eukaryota"/>
</dbReference>
<feature type="transmembrane region" description="Helical" evidence="2">
    <location>
        <begin position="48"/>
        <end position="70"/>
    </location>
</feature>
<feature type="transmembrane region" description="Helical" evidence="2">
    <location>
        <begin position="444"/>
        <end position="467"/>
    </location>
</feature>
<keyword evidence="2" id="KW-0472">Membrane</keyword>
<name>G7E1G4_MIXOS</name>
<proteinExistence type="predicted"/>
<evidence type="ECO:0000256" key="1">
    <source>
        <dbReference type="SAM" id="MobiDB-lite"/>
    </source>
</evidence>
<feature type="region of interest" description="Disordered" evidence="1">
    <location>
        <begin position="323"/>
        <end position="354"/>
    </location>
</feature>
<keyword evidence="4" id="KW-1185">Reference proteome</keyword>
<feature type="transmembrane region" description="Helical" evidence="2">
    <location>
        <begin position="410"/>
        <end position="432"/>
    </location>
</feature>
<dbReference type="Proteomes" id="UP000009131">
    <property type="component" value="Unassembled WGS sequence"/>
</dbReference>
<feature type="transmembrane region" description="Helical" evidence="2">
    <location>
        <begin position="262"/>
        <end position="284"/>
    </location>
</feature>
<dbReference type="EMBL" id="BABT02000106">
    <property type="protein sequence ID" value="GAA96674.1"/>
    <property type="molecule type" value="Genomic_DNA"/>
</dbReference>
<organism evidence="3 4">
    <name type="scientific">Mixia osmundae (strain CBS 9802 / IAM 14324 / JCM 22182 / KY 12970)</name>
    <dbReference type="NCBI Taxonomy" id="764103"/>
    <lineage>
        <taxon>Eukaryota</taxon>
        <taxon>Fungi</taxon>
        <taxon>Dikarya</taxon>
        <taxon>Basidiomycota</taxon>
        <taxon>Pucciniomycotina</taxon>
        <taxon>Mixiomycetes</taxon>
        <taxon>Mixiales</taxon>
        <taxon>Mixiaceae</taxon>
        <taxon>Mixia</taxon>
    </lineage>
</organism>
<feature type="transmembrane region" description="Helical" evidence="2">
    <location>
        <begin position="135"/>
        <end position="153"/>
    </location>
</feature>
<evidence type="ECO:0000313" key="3">
    <source>
        <dbReference type="EMBL" id="GAA96674.1"/>
    </source>
</evidence>
<comment type="caution">
    <text evidence="3">The sequence shown here is derived from an EMBL/GenBank/DDBJ whole genome shotgun (WGS) entry which is preliminary data.</text>
</comment>
<feature type="compositionally biased region" description="Polar residues" evidence="1">
    <location>
        <begin position="325"/>
        <end position="334"/>
    </location>
</feature>
<feature type="transmembrane region" description="Helical" evidence="2">
    <location>
        <begin position="174"/>
        <end position="200"/>
    </location>
</feature>
<dbReference type="AlphaFoldDB" id="G7E1G4"/>
<dbReference type="InParanoid" id="G7E1G4"/>
<keyword evidence="2" id="KW-1133">Transmembrane helix</keyword>
<dbReference type="HOGENOM" id="CLU_479036_0_0_1"/>
<sequence length="590" mass="64767">MSKEGTAKALGAAAKAQAATPHGGNLFATSIIGLDHAFFVGMPTAGRILLYVLAGLYAIGIICLLTGFFARWRRGAFWLVRLKTTPSGTFIRPNATVLHSFFAFIFIVLAEAYIWKSLQALDVGANLDRIIAWKGLIWTPLWLSGWAETTGVASQYLTSSRGQLGVRKSRIPAWAFNTVALVMPAVLVGLQMGLFSLASIKFDQMYSVYLQTRAILVQYEPSWTPAGAATVQGMALSQELLHLTAVIYDRQTPFLRWFSAGWISLAVCTGIMYSIYVPFVLVHVRDLKRQIVHLTASERVAAQLPSSGHILSKPYPAVEMDRTHNSQNSQTSFGSDEKTLSSDKSHASKPSYSSSVTPYELARVSLQQEAPHALARVPSRFQRALGSHDDGLSSAERHIRALRRACRLRLYSVVVITIVVALYAVLVIWLAVDPAQVIMDESSFTVNTVASLMIYCILGLIMQIFFVRASFVDKRAVESCNAENEVAHLDIGHAFASAPMRTTTSVLSAPSLSRQGRRAVSLADAVHVHVLQVQNVSEAVNEAHELHRPAFISRSTDSFQSCETTGRALAMPGHFATLYKHEECNAMQHD</sequence>
<accession>G7E1G4</accession>
<feature type="transmembrane region" description="Helical" evidence="2">
    <location>
        <begin position="91"/>
        <end position="115"/>
    </location>
</feature>
<evidence type="ECO:0000256" key="2">
    <source>
        <dbReference type="SAM" id="Phobius"/>
    </source>
</evidence>
<keyword evidence="2" id="KW-0812">Transmembrane</keyword>